<dbReference type="EMBL" id="KB467831">
    <property type="protein sequence ID" value="PCH33286.1"/>
    <property type="molecule type" value="Genomic_DNA"/>
</dbReference>
<dbReference type="OrthoDB" id="3341102at2759"/>
<evidence type="ECO:0000313" key="1">
    <source>
        <dbReference type="EMBL" id="PCH33286.1"/>
    </source>
</evidence>
<evidence type="ECO:0000313" key="2">
    <source>
        <dbReference type="Proteomes" id="UP000218811"/>
    </source>
</evidence>
<feature type="non-terminal residue" evidence="1">
    <location>
        <position position="1"/>
    </location>
</feature>
<proteinExistence type="predicted"/>
<protein>
    <recommendedName>
        <fullName evidence="3">DDE-1 domain-containing protein</fullName>
    </recommendedName>
</protein>
<dbReference type="AlphaFoldDB" id="A0A2H3ITH2"/>
<gene>
    <name evidence="1" type="ORF">WOLCODRAFT_60336</name>
</gene>
<keyword evidence="2" id="KW-1185">Reference proteome</keyword>
<dbReference type="OMA" id="LNWSMRK"/>
<sequence>LNWSMRKRTCTSHKIPPNAEELCVRAFLRLCAAQKLETIHADFVVNANQSGVNILPMGSSSYEVKGSTNVHTLTHDEKRQFTIVLASSMLGNILPFQSVWGGTTDESLPACSAHQCAEADALGFIYAHGDTCHWSSRDSTKEWVRVVLDPYLARMHEKHHLPLTAKSILLLDVWPVHIANKNSEDFLPWLRWTNPSIITIFVPGGC</sequence>
<dbReference type="STRING" id="742152.A0A2H3ITH2"/>
<organism evidence="1 2">
    <name type="scientific">Wolfiporia cocos (strain MD-104)</name>
    <name type="common">Brown rot fungus</name>
    <dbReference type="NCBI Taxonomy" id="742152"/>
    <lineage>
        <taxon>Eukaryota</taxon>
        <taxon>Fungi</taxon>
        <taxon>Dikarya</taxon>
        <taxon>Basidiomycota</taxon>
        <taxon>Agaricomycotina</taxon>
        <taxon>Agaricomycetes</taxon>
        <taxon>Polyporales</taxon>
        <taxon>Phaeolaceae</taxon>
        <taxon>Wolfiporia</taxon>
    </lineage>
</organism>
<feature type="non-terminal residue" evidence="1">
    <location>
        <position position="206"/>
    </location>
</feature>
<evidence type="ECO:0008006" key="3">
    <source>
        <dbReference type="Google" id="ProtNLM"/>
    </source>
</evidence>
<dbReference type="Proteomes" id="UP000218811">
    <property type="component" value="Unassembled WGS sequence"/>
</dbReference>
<reference evidence="1 2" key="1">
    <citation type="journal article" date="2012" name="Science">
        <title>The Paleozoic origin of enzymatic lignin decomposition reconstructed from 31 fungal genomes.</title>
        <authorList>
            <person name="Floudas D."/>
            <person name="Binder M."/>
            <person name="Riley R."/>
            <person name="Barry K."/>
            <person name="Blanchette R.A."/>
            <person name="Henrissat B."/>
            <person name="Martinez A.T."/>
            <person name="Otillar R."/>
            <person name="Spatafora J.W."/>
            <person name="Yadav J.S."/>
            <person name="Aerts A."/>
            <person name="Benoit I."/>
            <person name="Boyd A."/>
            <person name="Carlson A."/>
            <person name="Copeland A."/>
            <person name="Coutinho P.M."/>
            <person name="de Vries R.P."/>
            <person name="Ferreira P."/>
            <person name="Findley K."/>
            <person name="Foster B."/>
            <person name="Gaskell J."/>
            <person name="Glotzer D."/>
            <person name="Gorecki P."/>
            <person name="Heitman J."/>
            <person name="Hesse C."/>
            <person name="Hori C."/>
            <person name="Igarashi K."/>
            <person name="Jurgens J.A."/>
            <person name="Kallen N."/>
            <person name="Kersten P."/>
            <person name="Kohler A."/>
            <person name="Kuees U."/>
            <person name="Kumar T.K.A."/>
            <person name="Kuo A."/>
            <person name="LaButti K."/>
            <person name="Larrondo L.F."/>
            <person name="Lindquist E."/>
            <person name="Ling A."/>
            <person name="Lombard V."/>
            <person name="Lucas S."/>
            <person name="Lundell T."/>
            <person name="Martin R."/>
            <person name="McLaughlin D.J."/>
            <person name="Morgenstern I."/>
            <person name="Morin E."/>
            <person name="Murat C."/>
            <person name="Nagy L.G."/>
            <person name="Nolan M."/>
            <person name="Ohm R.A."/>
            <person name="Patyshakuliyeva A."/>
            <person name="Rokas A."/>
            <person name="Ruiz-Duenas F.J."/>
            <person name="Sabat G."/>
            <person name="Salamov A."/>
            <person name="Samejima M."/>
            <person name="Schmutz J."/>
            <person name="Slot J.C."/>
            <person name="St John F."/>
            <person name="Stenlid J."/>
            <person name="Sun H."/>
            <person name="Sun S."/>
            <person name="Syed K."/>
            <person name="Tsang A."/>
            <person name="Wiebenga A."/>
            <person name="Young D."/>
            <person name="Pisabarro A."/>
            <person name="Eastwood D.C."/>
            <person name="Martin F."/>
            <person name="Cullen D."/>
            <person name="Grigoriev I.V."/>
            <person name="Hibbett D.S."/>
        </authorList>
    </citation>
    <scope>NUCLEOTIDE SEQUENCE [LARGE SCALE GENOMIC DNA]</scope>
    <source>
        <strain evidence="1 2">MD-104</strain>
    </source>
</reference>
<name>A0A2H3ITH2_WOLCO</name>
<accession>A0A2H3ITH2</accession>